<dbReference type="InterPro" id="IPR005238">
    <property type="entry name" value="ComB-like"/>
</dbReference>
<evidence type="ECO:0000313" key="9">
    <source>
        <dbReference type="Proteomes" id="UP000319715"/>
    </source>
</evidence>
<evidence type="ECO:0000256" key="1">
    <source>
        <dbReference type="ARBA" id="ARBA00001946"/>
    </source>
</evidence>
<name>A0ABY3A2Z4_9GAMM</name>
<keyword evidence="6" id="KW-0460">Magnesium</keyword>
<comment type="caution">
    <text evidence="8">The sequence shown here is derived from an EMBL/GenBank/DDBJ whole genome shotgun (WGS) entry which is preliminary data.</text>
</comment>
<dbReference type="Proteomes" id="UP000319715">
    <property type="component" value="Unassembled WGS sequence"/>
</dbReference>
<sequence length="249" mass="26919">MQWFSQEKFAVRLEWGRLAVEHLAGEVDCAVIVDVMSFSTCVSMAVNNGACVYPYPWKDASAIEYGMKIGASTASPDRRFSGEGYSLSPASLRNISEGEKLVLPSPNGSDVSFRARDAGIAVFSGCFRNMSATANACRSFGRVLVIPAGERWPDGSLRPSIEDYVAAGGIIAAMGRQNCSPEAEAAVAVWQHYQKQNLVLLRECSSAIELMQRGFAADVDLCLEVDKSSLGCRLWGDAYMSALTGQNSF</sequence>
<comment type="catalytic activity">
    <reaction evidence="7">
        <text>(2R)-O-phospho-3-sulfolactate + H2O = (2R)-3-sulfolactate + phosphate</text>
        <dbReference type="Rhea" id="RHEA:23416"/>
        <dbReference type="ChEBI" id="CHEBI:15377"/>
        <dbReference type="ChEBI" id="CHEBI:15597"/>
        <dbReference type="ChEBI" id="CHEBI:43474"/>
        <dbReference type="ChEBI" id="CHEBI:58738"/>
        <dbReference type="EC" id="3.1.3.71"/>
    </reaction>
</comment>
<dbReference type="InterPro" id="IPR036702">
    <property type="entry name" value="ComB-like_sf"/>
</dbReference>
<keyword evidence="9" id="KW-1185">Reference proteome</keyword>
<accession>A0ABY3A2Z4</accession>
<evidence type="ECO:0000256" key="7">
    <source>
        <dbReference type="ARBA" id="ARBA00033711"/>
    </source>
</evidence>
<dbReference type="EMBL" id="VICF01000002">
    <property type="protein sequence ID" value="TQC75615.1"/>
    <property type="molecule type" value="Genomic_DNA"/>
</dbReference>
<evidence type="ECO:0000256" key="4">
    <source>
        <dbReference type="ARBA" id="ARBA00021948"/>
    </source>
</evidence>
<dbReference type="EC" id="3.1.3.71" evidence="3"/>
<evidence type="ECO:0000256" key="3">
    <source>
        <dbReference type="ARBA" id="ARBA00012953"/>
    </source>
</evidence>
<dbReference type="Gene3D" id="3.90.1560.10">
    <property type="entry name" value="ComB-like"/>
    <property type="match status" value="1"/>
</dbReference>
<dbReference type="SUPFAM" id="SSF142823">
    <property type="entry name" value="ComB-like"/>
    <property type="match status" value="1"/>
</dbReference>
<proteinExistence type="inferred from homology"/>
<keyword evidence="5" id="KW-0378">Hydrolase</keyword>
<evidence type="ECO:0000313" key="8">
    <source>
        <dbReference type="EMBL" id="TQC75615.1"/>
    </source>
</evidence>
<comment type="similarity">
    <text evidence="2">Belongs to the ComB family.</text>
</comment>
<evidence type="ECO:0000256" key="6">
    <source>
        <dbReference type="ARBA" id="ARBA00022842"/>
    </source>
</evidence>
<dbReference type="PANTHER" id="PTHR37311:SF1">
    <property type="entry name" value="2-PHOSPHOSULFOLACTATE PHOSPHATASE-RELATED"/>
    <property type="match status" value="1"/>
</dbReference>
<dbReference type="PANTHER" id="PTHR37311">
    <property type="entry name" value="2-PHOSPHOSULFOLACTATE PHOSPHATASE-RELATED"/>
    <property type="match status" value="1"/>
</dbReference>
<reference evidence="8 9" key="1">
    <citation type="submission" date="2019-06" db="EMBL/GenBank/DDBJ databases">
        <title>Pantoea dispersa Assembly.</title>
        <authorList>
            <person name="Wang J."/>
        </authorList>
    </citation>
    <scope>NUCLEOTIDE SEQUENCE [LARGE SCALE GENOMIC DNA]</scope>
    <source>
        <strain evidence="9">bio</strain>
    </source>
</reference>
<gene>
    <name evidence="8" type="ORF">FK492_06760</name>
</gene>
<evidence type="ECO:0000256" key="5">
    <source>
        <dbReference type="ARBA" id="ARBA00022801"/>
    </source>
</evidence>
<organism evidence="8 9">
    <name type="scientific">Pantoea dispersa</name>
    <dbReference type="NCBI Taxonomy" id="59814"/>
    <lineage>
        <taxon>Bacteria</taxon>
        <taxon>Pseudomonadati</taxon>
        <taxon>Pseudomonadota</taxon>
        <taxon>Gammaproteobacteria</taxon>
        <taxon>Enterobacterales</taxon>
        <taxon>Erwiniaceae</taxon>
        <taxon>Pantoea</taxon>
    </lineage>
</organism>
<dbReference type="RefSeq" id="WP_141495769.1">
    <property type="nucleotide sequence ID" value="NZ_VICF01000002.1"/>
</dbReference>
<evidence type="ECO:0000256" key="2">
    <source>
        <dbReference type="ARBA" id="ARBA00009997"/>
    </source>
</evidence>
<dbReference type="Pfam" id="PF04029">
    <property type="entry name" value="2-ph_phosp"/>
    <property type="match status" value="1"/>
</dbReference>
<comment type="cofactor">
    <cofactor evidence="1">
        <name>Mg(2+)</name>
        <dbReference type="ChEBI" id="CHEBI:18420"/>
    </cofactor>
</comment>
<protein>
    <recommendedName>
        <fullName evidence="4">Probable 2-phosphosulfolactate phosphatase</fullName>
        <ecNumber evidence="3">3.1.3.71</ecNumber>
    </recommendedName>
</protein>